<proteinExistence type="predicted"/>
<keyword evidence="1" id="KW-0812">Transmembrane</keyword>
<keyword evidence="1" id="KW-0472">Membrane</keyword>
<protein>
    <recommendedName>
        <fullName evidence="4">Secreted protein</fullName>
    </recommendedName>
</protein>
<keyword evidence="1" id="KW-1133">Transmembrane helix</keyword>
<accession>A0A2M4D6T3</accession>
<reference evidence="3" key="1">
    <citation type="submission" date="2018-01" db="EMBL/GenBank/DDBJ databases">
        <title>An insight into the sialome of Amazonian anophelines.</title>
        <authorList>
            <person name="Ribeiro J.M."/>
            <person name="Scarpassa V."/>
            <person name="Calvo E."/>
        </authorList>
    </citation>
    <scope>NUCLEOTIDE SEQUENCE</scope>
</reference>
<name>A0A2M4D6T3_ANODA</name>
<feature type="transmembrane region" description="Helical" evidence="1">
    <location>
        <begin position="38"/>
        <end position="55"/>
    </location>
</feature>
<evidence type="ECO:0000256" key="2">
    <source>
        <dbReference type="SAM" id="SignalP"/>
    </source>
</evidence>
<evidence type="ECO:0008006" key="4">
    <source>
        <dbReference type="Google" id="ProtNLM"/>
    </source>
</evidence>
<dbReference type="EMBL" id="GGFL01009102">
    <property type="protein sequence ID" value="MBW73280.1"/>
    <property type="molecule type" value="Transcribed_RNA"/>
</dbReference>
<evidence type="ECO:0000313" key="3">
    <source>
        <dbReference type="EMBL" id="MBW73280.1"/>
    </source>
</evidence>
<feature type="chain" id="PRO_5014921609" description="Secreted protein" evidence="2">
    <location>
        <begin position="23"/>
        <end position="128"/>
    </location>
</feature>
<sequence length="128" mass="15368">MGLFYFWSMVAVVLSRITAITARDSDRFALSCRSIRRFYPRILVIGGTGLFFRFLRRNNIFSDILQRYTQILSGHYWLYYCRDTILRTIRISICMISFTRMIATMNLTIVRCNRYRGRRCRQGFNGYR</sequence>
<feature type="signal peptide" evidence="2">
    <location>
        <begin position="1"/>
        <end position="22"/>
    </location>
</feature>
<keyword evidence="2" id="KW-0732">Signal</keyword>
<dbReference type="AlphaFoldDB" id="A0A2M4D6T3"/>
<evidence type="ECO:0000256" key="1">
    <source>
        <dbReference type="SAM" id="Phobius"/>
    </source>
</evidence>
<organism evidence="3">
    <name type="scientific">Anopheles darlingi</name>
    <name type="common">Mosquito</name>
    <dbReference type="NCBI Taxonomy" id="43151"/>
    <lineage>
        <taxon>Eukaryota</taxon>
        <taxon>Metazoa</taxon>
        <taxon>Ecdysozoa</taxon>
        <taxon>Arthropoda</taxon>
        <taxon>Hexapoda</taxon>
        <taxon>Insecta</taxon>
        <taxon>Pterygota</taxon>
        <taxon>Neoptera</taxon>
        <taxon>Endopterygota</taxon>
        <taxon>Diptera</taxon>
        <taxon>Nematocera</taxon>
        <taxon>Culicoidea</taxon>
        <taxon>Culicidae</taxon>
        <taxon>Anophelinae</taxon>
        <taxon>Anopheles</taxon>
    </lineage>
</organism>